<gene>
    <name evidence="3" type="ORF">ISP18_10170</name>
</gene>
<dbReference type="Gene3D" id="3.20.20.80">
    <property type="entry name" value="Glycosidases"/>
    <property type="match status" value="1"/>
</dbReference>
<organism evidence="3 4">
    <name type="scientific">Dyella humi</name>
    <dbReference type="NCBI Taxonomy" id="1770547"/>
    <lineage>
        <taxon>Bacteria</taxon>
        <taxon>Pseudomonadati</taxon>
        <taxon>Pseudomonadota</taxon>
        <taxon>Gammaproteobacteria</taxon>
        <taxon>Lysobacterales</taxon>
        <taxon>Rhodanobacteraceae</taxon>
        <taxon>Dyella</taxon>
    </lineage>
</organism>
<feature type="signal peptide" evidence="1">
    <location>
        <begin position="1"/>
        <end position="22"/>
    </location>
</feature>
<evidence type="ECO:0000256" key="1">
    <source>
        <dbReference type="SAM" id="SignalP"/>
    </source>
</evidence>
<keyword evidence="1" id="KW-0732">Signal</keyword>
<dbReference type="Pfam" id="PF14488">
    <property type="entry name" value="DUF4434"/>
    <property type="match status" value="1"/>
</dbReference>
<keyword evidence="4" id="KW-1185">Reference proteome</keyword>
<dbReference type="InterPro" id="IPR027849">
    <property type="entry name" value="DUF4434"/>
</dbReference>
<feature type="domain" description="DUF4434" evidence="2">
    <location>
        <begin position="27"/>
        <end position="240"/>
    </location>
</feature>
<feature type="chain" id="PRO_5046834997" evidence="1">
    <location>
        <begin position="23"/>
        <end position="299"/>
    </location>
</feature>
<evidence type="ECO:0000259" key="2">
    <source>
        <dbReference type="Pfam" id="PF14488"/>
    </source>
</evidence>
<name>A0ABW8IJP8_9GAMM</name>
<proteinExistence type="predicted"/>
<dbReference type="RefSeq" id="WP_380010403.1">
    <property type="nucleotide sequence ID" value="NZ_JADIKI010000022.1"/>
</dbReference>
<reference evidence="3 4" key="1">
    <citation type="submission" date="2020-10" db="EMBL/GenBank/DDBJ databases">
        <title>Phylogeny of dyella-like bacteria.</title>
        <authorList>
            <person name="Fu J."/>
        </authorList>
    </citation>
    <scope>NUCLEOTIDE SEQUENCE [LARGE SCALE GENOMIC DNA]</scope>
    <source>
        <strain evidence="3 4">DHG40</strain>
    </source>
</reference>
<dbReference type="Proteomes" id="UP001620409">
    <property type="component" value="Unassembled WGS sequence"/>
</dbReference>
<evidence type="ECO:0000313" key="4">
    <source>
        <dbReference type="Proteomes" id="UP001620409"/>
    </source>
</evidence>
<accession>A0ABW8IJP8</accession>
<sequence>MRRALLRFVALLALLTPWLAGAATAIIYQPQLRDRDISPAQWPALFAHVRAQGFDTLVVQWTQYGNAFGDHAGHVWLLQRVREAHAAGLRIVLGLHSDPAFFQRQEASSVALGNYLHTLSQRDATVASQWADELGTDTITAWYLPIEIDDKRWRDPDARKQLQDYLAAERGQLDRIARRPVYVTSFFAGNMVPLRYAELLEDVQLSGVRVWVQDGAGTGRLGEGERKLYLDAASPCEARRARGVVYEIFRQTGEDKAFTAAALSADEASAALAQRAPCEGDSVFFELRYLPELKGVMKR</sequence>
<comment type="caution">
    <text evidence="3">The sequence shown here is derived from an EMBL/GenBank/DDBJ whole genome shotgun (WGS) entry which is preliminary data.</text>
</comment>
<evidence type="ECO:0000313" key="3">
    <source>
        <dbReference type="EMBL" id="MFK2854954.1"/>
    </source>
</evidence>
<protein>
    <submittedName>
        <fullName evidence="3">DUF4434 domain-containing protein</fullName>
    </submittedName>
</protein>
<dbReference type="EMBL" id="JADIKI010000022">
    <property type="protein sequence ID" value="MFK2854954.1"/>
    <property type="molecule type" value="Genomic_DNA"/>
</dbReference>